<dbReference type="InterPro" id="IPR041602">
    <property type="entry name" value="Quercetinase_C"/>
</dbReference>
<keyword evidence="6" id="KW-1185">Reference proteome</keyword>
<evidence type="ECO:0000256" key="2">
    <source>
        <dbReference type="RuleBase" id="RU003457"/>
    </source>
</evidence>
<dbReference type="InterPro" id="IPR014710">
    <property type="entry name" value="RmlC-like_jellyroll"/>
</dbReference>
<accession>A0ABY5AN91</accession>
<comment type="similarity">
    <text evidence="1 2">Belongs to the pirin family.</text>
</comment>
<dbReference type="SUPFAM" id="SSF51182">
    <property type="entry name" value="RmlC-like cupins"/>
    <property type="match status" value="1"/>
</dbReference>
<proteinExistence type="inferred from homology"/>
<dbReference type="Proteomes" id="UP001056708">
    <property type="component" value="Chromosome"/>
</dbReference>
<evidence type="ECO:0000259" key="4">
    <source>
        <dbReference type="Pfam" id="PF17954"/>
    </source>
</evidence>
<feature type="domain" description="Pirin N-terminal" evidence="3">
    <location>
        <begin position="10"/>
        <end position="119"/>
    </location>
</feature>
<dbReference type="PIRSF" id="PIRSF006232">
    <property type="entry name" value="Pirin"/>
    <property type="match status" value="1"/>
</dbReference>
<feature type="domain" description="Quercetin 2,3-dioxygenase C-terminal cupin" evidence="4">
    <location>
        <begin position="147"/>
        <end position="232"/>
    </location>
</feature>
<organism evidence="5 6">
    <name type="scientific">Phormidium yuhuli AB48</name>
    <dbReference type="NCBI Taxonomy" id="2940671"/>
    <lineage>
        <taxon>Bacteria</taxon>
        <taxon>Bacillati</taxon>
        <taxon>Cyanobacteriota</taxon>
        <taxon>Cyanophyceae</taxon>
        <taxon>Oscillatoriophycideae</taxon>
        <taxon>Oscillatoriales</taxon>
        <taxon>Oscillatoriaceae</taxon>
        <taxon>Phormidium</taxon>
        <taxon>Phormidium yuhuli</taxon>
    </lineage>
</organism>
<dbReference type="CDD" id="cd02910">
    <property type="entry name" value="cupin_Yhhw_N"/>
    <property type="match status" value="1"/>
</dbReference>
<reference evidence="5" key="1">
    <citation type="submission" date="2022-06" db="EMBL/GenBank/DDBJ databases">
        <title>Genome sequence of Phormidium yuhuli AB48 isolated from an industrial photobioreactor environment.</title>
        <authorList>
            <person name="Qiu Y."/>
            <person name="Noonan A.J.C."/>
            <person name="Dofher K."/>
            <person name="Koch M."/>
            <person name="Kieft B."/>
            <person name="Lin X."/>
            <person name="Ziels R.M."/>
            <person name="Hallam S.J."/>
        </authorList>
    </citation>
    <scope>NUCLEOTIDE SEQUENCE</scope>
    <source>
        <strain evidence="5">AB48</strain>
    </source>
</reference>
<evidence type="ECO:0000313" key="5">
    <source>
        <dbReference type="EMBL" id="USR90664.1"/>
    </source>
</evidence>
<dbReference type="RefSeq" id="WP_252662688.1">
    <property type="nucleotide sequence ID" value="NZ_CP098611.1"/>
</dbReference>
<dbReference type="EMBL" id="CP098611">
    <property type="protein sequence ID" value="USR90664.1"/>
    <property type="molecule type" value="Genomic_DNA"/>
</dbReference>
<dbReference type="PANTHER" id="PTHR43212:SF3">
    <property type="entry name" value="QUERCETIN 2,3-DIOXYGENASE"/>
    <property type="match status" value="1"/>
</dbReference>
<name>A0ABY5AN91_9CYAN</name>
<gene>
    <name evidence="5" type="ORF">NEA10_17835</name>
</gene>
<sequence>MFSVRAADDRGKVNLGWLNSHHSFSFGHYYDRNHMGFRSLRVINEDIIQPGQGFSTHGHRDMEIITYVLDGALAHKDSLGNGSTMRPGDVQRMSAGTGILHSEFNPSDEEPVHLLQIWILPNQEGVDPSYEQRYIGPEEKQGQLRCIASGDGKPGSVKLYQDADIYATILEPGEAVTHSLASDRGAWIQVVRGSVQVQEHTLQAGDAIALWETPDLQLTGHQETTEVLLFDLP</sequence>
<evidence type="ECO:0000256" key="1">
    <source>
        <dbReference type="ARBA" id="ARBA00008416"/>
    </source>
</evidence>
<dbReference type="Pfam" id="PF17954">
    <property type="entry name" value="Pirin_C_2"/>
    <property type="match status" value="1"/>
</dbReference>
<dbReference type="InterPro" id="IPR011051">
    <property type="entry name" value="RmlC_Cupin_sf"/>
</dbReference>
<protein>
    <submittedName>
        <fullName evidence="5">Pirin family protein</fullName>
    </submittedName>
</protein>
<dbReference type="Gene3D" id="2.60.120.10">
    <property type="entry name" value="Jelly Rolls"/>
    <property type="match status" value="2"/>
</dbReference>
<evidence type="ECO:0000259" key="3">
    <source>
        <dbReference type="Pfam" id="PF02678"/>
    </source>
</evidence>
<dbReference type="InterPro" id="IPR003829">
    <property type="entry name" value="Pirin_N_dom"/>
</dbReference>
<dbReference type="Pfam" id="PF02678">
    <property type="entry name" value="Pirin"/>
    <property type="match status" value="1"/>
</dbReference>
<dbReference type="PANTHER" id="PTHR43212">
    <property type="entry name" value="QUERCETIN 2,3-DIOXYGENASE"/>
    <property type="match status" value="1"/>
</dbReference>
<evidence type="ECO:0000313" key="6">
    <source>
        <dbReference type="Proteomes" id="UP001056708"/>
    </source>
</evidence>
<dbReference type="InterPro" id="IPR012093">
    <property type="entry name" value="Pirin"/>
</dbReference>
<dbReference type="CDD" id="cd20311">
    <property type="entry name" value="cupin_Yhhw_C"/>
    <property type="match status" value="1"/>
</dbReference>